<dbReference type="Pfam" id="PF01399">
    <property type="entry name" value="PCI"/>
    <property type="match status" value="1"/>
</dbReference>
<dbReference type="SMART" id="SM00088">
    <property type="entry name" value="PINT"/>
    <property type="match status" value="1"/>
</dbReference>
<evidence type="ECO:0000259" key="6">
    <source>
        <dbReference type="PROSITE" id="PS50250"/>
    </source>
</evidence>
<dbReference type="Gene3D" id="1.25.40.570">
    <property type="match status" value="1"/>
</dbReference>
<name>A0AAV5GFN8_9BASI</name>
<dbReference type="InterPro" id="IPR019585">
    <property type="entry name" value="Rpn7/CSN1"/>
</dbReference>
<comment type="function">
    <text evidence="2">Component of the 19S cap proteasome complex which acts as a regulatory subunit of the 26S proteasome, involved in the ATP-dependent degradation of ubiquitinated proteins.</text>
</comment>
<dbReference type="InterPro" id="IPR036390">
    <property type="entry name" value="WH_DNA-bd_sf"/>
</dbReference>
<feature type="compositionally biased region" description="Low complexity" evidence="5">
    <location>
        <begin position="1"/>
        <end position="18"/>
    </location>
</feature>
<dbReference type="PANTHER" id="PTHR14145">
    <property type="entry name" value="26S PROTESOME SUBUNIT 6"/>
    <property type="match status" value="1"/>
</dbReference>
<feature type="domain" description="PCI" evidence="6">
    <location>
        <begin position="206"/>
        <end position="375"/>
    </location>
</feature>
<dbReference type="AlphaFoldDB" id="A0AAV5GFN8"/>
<dbReference type="PANTHER" id="PTHR14145:SF1">
    <property type="entry name" value="26S PROTEASOME NON-ATPASE REGULATORY SUBUNIT 6"/>
    <property type="match status" value="1"/>
</dbReference>
<dbReference type="Pfam" id="PF10602">
    <property type="entry name" value="RPN7"/>
    <property type="match status" value="1"/>
</dbReference>
<evidence type="ECO:0000313" key="8">
    <source>
        <dbReference type="Proteomes" id="UP001342314"/>
    </source>
</evidence>
<evidence type="ECO:0000256" key="1">
    <source>
        <dbReference type="ARBA" id="ARBA00022942"/>
    </source>
</evidence>
<feature type="coiled-coil region" evidence="4">
    <location>
        <begin position="82"/>
        <end position="109"/>
    </location>
</feature>
<evidence type="ECO:0000256" key="2">
    <source>
        <dbReference type="ARBA" id="ARBA00093435"/>
    </source>
</evidence>
<dbReference type="EMBL" id="BQKY01000004">
    <property type="protein sequence ID" value="GJN88998.1"/>
    <property type="molecule type" value="Genomic_DNA"/>
</dbReference>
<evidence type="ECO:0000313" key="7">
    <source>
        <dbReference type="EMBL" id="GJN88998.1"/>
    </source>
</evidence>
<evidence type="ECO:0000256" key="3">
    <source>
        <dbReference type="ARBA" id="ARBA00093502"/>
    </source>
</evidence>
<organism evidence="7 8">
    <name type="scientific">Rhodotorula paludigena</name>
    <dbReference type="NCBI Taxonomy" id="86838"/>
    <lineage>
        <taxon>Eukaryota</taxon>
        <taxon>Fungi</taxon>
        <taxon>Dikarya</taxon>
        <taxon>Basidiomycota</taxon>
        <taxon>Pucciniomycotina</taxon>
        <taxon>Microbotryomycetes</taxon>
        <taxon>Sporidiobolales</taxon>
        <taxon>Sporidiobolaceae</taxon>
        <taxon>Rhodotorula</taxon>
    </lineage>
</organism>
<dbReference type="InterPro" id="IPR000717">
    <property type="entry name" value="PCI_dom"/>
</dbReference>
<dbReference type="GO" id="GO:0043161">
    <property type="term" value="P:proteasome-mediated ubiquitin-dependent protein catabolic process"/>
    <property type="evidence" value="ECO:0007669"/>
    <property type="project" value="TreeGrafter"/>
</dbReference>
<evidence type="ECO:0000256" key="4">
    <source>
        <dbReference type="SAM" id="Coils"/>
    </source>
</evidence>
<dbReference type="FunFam" id="1.25.40.570:FF:000005">
    <property type="entry name" value="26S proteasome regulatory subunit N7"/>
    <property type="match status" value="1"/>
</dbReference>
<keyword evidence="1" id="KW-0647">Proteasome</keyword>
<feature type="region of interest" description="Disordered" evidence="5">
    <location>
        <begin position="1"/>
        <end position="20"/>
    </location>
</feature>
<keyword evidence="4" id="KW-0175">Coiled coil</keyword>
<keyword evidence="8" id="KW-1185">Reference proteome</keyword>
<sequence length="402" mass="44213">MADARPAPAPTPASDDAPLPVPNLALPQLAFLLADPKAQHHRDGALDRLVAAIELDHMAPYLDHLSRLDLVPANPALLDRLRADNAAQLKRLADKLDDAQTNLGETEVSDALREKAAYLARIGEKARLPFLLSASLPDAAVKAHDEAFEKTAGKGAKIDLVLALVRIGLFHADHDLVTSLVDEGGDWDRRNRLKVYRGVHLLSIRNFTKAADLLLDALPTFTATELVDYDDFVVLCVLAGVFALERKELRKKVIDAPEVIAVLPSRPTIKDYAESLWKCDYAAFFRALATVESEHLLPSRLLSVHARYYTRELRIKAYAQLLESYRSVTLDSLASAFGVSTQWLDADLARFIAAGRLACTIDRVAGVVETHRPDAKNQRYTAVIKQGDAVLTSVQRLSRVIG</sequence>
<dbReference type="InterPro" id="IPR049549">
    <property type="entry name" value="RPN7_PSMD6_C"/>
</dbReference>
<comment type="caution">
    <text evidence="7">The sequence shown here is derived from an EMBL/GenBank/DDBJ whole genome shotgun (WGS) entry which is preliminary data.</text>
</comment>
<dbReference type="Pfam" id="PF21154">
    <property type="entry name" value="RPN7_PSMD6_C"/>
    <property type="match status" value="1"/>
</dbReference>
<comment type="subunit">
    <text evidence="3">The 26S proteasome is composed of a core protease, known as the 20S proteasome, capped at one or both ends by the 19S regulatory complex (RC). The RC is composed of at least 18 different subunits in two subcomplexes, the base and the lid, which form the portions proximal and distal to the 20S proteolytic core, respectively. Component of the lid subcomplex of the 19S RC.</text>
</comment>
<dbReference type="SUPFAM" id="SSF46785">
    <property type="entry name" value="Winged helix' DNA-binding domain"/>
    <property type="match status" value="1"/>
</dbReference>
<dbReference type="GO" id="GO:0008541">
    <property type="term" value="C:proteasome regulatory particle, lid subcomplex"/>
    <property type="evidence" value="ECO:0007669"/>
    <property type="project" value="UniProtKB-ARBA"/>
</dbReference>
<gene>
    <name evidence="7" type="ORF">Rhopal_001969-T1</name>
</gene>
<reference evidence="7 8" key="1">
    <citation type="submission" date="2021-12" db="EMBL/GenBank/DDBJ databases">
        <title>High titer production of polyol ester of fatty acids by Rhodotorula paludigena BS15 towards product separation-free biomass refinery.</title>
        <authorList>
            <person name="Mano J."/>
            <person name="Ono H."/>
            <person name="Tanaka T."/>
            <person name="Naito K."/>
            <person name="Sushida H."/>
            <person name="Ike M."/>
            <person name="Tokuyasu K."/>
            <person name="Kitaoka M."/>
        </authorList>
    </citation>
    <scope>NUCLEOTIDE SEQUENCE [LARGE SCALE GENOMIC DNA]</scope>
    <source>
        <strain evidence="7 8">BS15</strain>
    </source>
</reference>
<dbReference type="InterPro" id="IPR045135">
    <property type="entry name" value="Rpn7_N"/>
</dbReference>
<proteinExistence type="predicted"/>
<dbReference type="PROSITE" id="PS50250">
    <property type="entry name" value="PCI"/>
    <property type="match status" value="1"/>
</dbReference>
<evidence type="ECO:0000256" key="5">
    <source>
        <dbReference type="SAM" id="MobiDB-lite"/>
    </source>
</evidence>
<accession>A0AAV5GFN8</accession>
<dbReference type="Proteomes" id="UP001342314">
    <property type="component" value="Unassembled WGS sequence"/>
</dbReference>
<protein>
    <recommendedName>
        <fullName evidence="6">PCI domain-containing protein</fullName>
    </recommendedName>
</protein>